<dbReference type="PROSITE" id="PS00517">
    <property type="entry name" value="RNASE_3_1"/>
    <property type="match status" value="1"/>
</dbReference>
<comment type="similarity">
    <text evidence="2">Belongs to the ribonuclease III family.</text>
</comment>
<evidence type="ECO:0000256" key="6">
    <source>
        <dbReference type="ARBA" id="ARBA00022723"/>
    </source>
</evidence>
<dbReference type="InterPro" id="IPR014720">
    <property type="entry name" value="dsRBD_dom"/>
</dbReference>
<feature type="active site" evidence="12">
    <location>
        <position position="51"/>
    </location>
</feature>
<feature type="active site" evidence="12">
    <location>
        <position position="123"/>
    </location>
</feature>
<dbReference type="PROSITE" id="PS50142">
    <property type="entry name" value="RNASE_3_2"/>
    <property type="match status" value="1"/>
</dbReference>
<comment type="subunit">
    <text evidence="12">Homodimer.</text>
</comment>
<dbReference type="PANTHER" id="PTHR11207:SF0">
    <property type="entry name" value="RIBONUCLEASE 3"/>
    <property type="match status" value="1"/>
</dbReference>
<dbReference type="Gene3D" id="3.30.160.20">
    <property type="match status" value="1"/>
</dbReference>
<keyword evidence="6 12" id="KW-0479">Metal-binding</keyword>
<keyword evidence="3 12" id="KW-0698">rRNA processing</keyword>
<dbReference type="Pfam" id="PF00035">
    <property type="entry name" value="dsrm"/>
    <property type="match status" value="1"/>
</dbReference>
<keyword evidence="9 12" id="KW-0378">Hydrolase</keyword>
<dbReference type="Proteomes" id="UP000306420">
    <property type="component" value="Unassembled WGS sequence"/>
</dbReference>
<dbReference type="OrthoDB" id="9805026at2"/>
<keyword evidence="8 12" id="KW-0255">Endonuclease</keyword>
<dbReference type="GO" id="GO:0005737">
    <property type="term" value="C:cytoplasm"/>
    <property type="evidence" value="ECO:0007669"/>
    <property type="project" value="UniProtKB-SubCell"/>
</dbReference>
<evidence type="ECO:0000313" key="15">
    <source>
        <dbReference type="EMBL" id="TLQ39595.1"/>
    </source>
</evidence>
<dbReference type="FunFam" id="1.10.1520.10:FF:000001">
    <property type="entry name" value="Ribonuclease 3"/>
    <property type="match status" value="1"/>
</dbReference>
<feature type="binding site" evidence="12">
    <location>
        <position position="120"/>
    </location>
    <ligand>
        <name>Mg(2+)</name>
        <dbReference type="ChEBI" id="CHEBI:18420"/>
    </ligand>
</feature>
<sequence>MSLLIKHLENILGINIEDEALFKRAFMHKSYVNEQKHNLLESNERLEFLGDAVLEIIVSDYLYNFYPEEPEGTLSRTRAQLVREPSLALLARKNEFHKYIQLGKGESASGGNNRDSILADCFEAFLGATYLEQGIEVVTNFLNKQLLSNHQDILKQVNLDYKTLFQEKAQTHGTVLIEYRLISKKGPDHNQIFEMGLFVDDKLISRGKGNSKKQAEIQAAKIAYLHIIGEVS</sequence>
<dbReference type="CDD" id="cd00593">
    <property type="entry name" value="RIBOc"/>
    <property type="match status" value="1"/>
</dbReference>
<dbReference type="InterPro" id="IPR036389">
    <property type="entry name" value="RNase_III_sf"/>
</dbReference>
<keyword evidence="12" id="KW-0963">Cytoplasm</keyword>
<evidence type="ECO:0000256" key="8">
    <source>
        <dbReference type="ARBA" id="ARBA00022759"/>
    </source>
</evidence>
<dbReference type="EMBL" id="VBSP01000055">
    <property type="protein sequence ID" value="TLQ39595.1"/>
    <property type="molecule type" value="Genomic_DNA"/>
</dbReference>
<keyword evidence="10 12" id="KW-0460">Magnesium</keyword>
<dbReference type="CDD" id="cd10845">
    <property type="entry name" value="DSRM_RNAse_III_family"/>
    <property type="match status" value="1"/>
</dbReference>
<dbReference type="SUPFAM" id="SSF54768">
    <property type="entry name" value="dsRNA-binding domain-like"/>
    <property type="match status" value="1"/>
</dbReference>
<comment type="function">
    <text evidence="12">Digests double-stranded RNA. Involved in the processing of primary rRNA transcript to yield the immediate precursors to the large and small rRNAs (23S and 16S). Processes some mRNAs, and tRNAs when they are encoded in the rRNA operon. Processes pre-crRNA and tracrRNA of type II CRISPR loci if present in the organism.</text>
</comment>
<organism evidence="15 16">
    <name type="scientific">Ruoffia tabacinasalis</name>
    <dbReference type="NCBI Taxonomy" id="87458"/>
    <lineage>
        <taxon>Bacteria</taxon>
        <taxon>Bacillati</taxon>
        <taxon>Bacillota</taxon>
        <taxon>Bacilli</taxon>
        <taxon>Lactobacillales</taxon>
        <taxon>Aerococcaceae</taxon>
        <taxon>Ruoffia</taxon>
    </lineage>
</organism>
<protein>
    <recommendedName>
        <fullName evidence="12">Ribonuclease 3</fullName>
        <ecNumber evidence="12">3.1.26.3</ecNumber>
    </recommendedName>
    <alternativeName>
        <fullName evidence="12">Ribonuclease III</fullName>
        <shortName evidence="12">RNase III</shortName>
    </alternativeName>
</protein>
<dbReference type="GO" id="GO:0006397">
    <property type="term" value="P:mRNA processing"/>
    <property type="evidence" value="ECO:0007669"/>
    <property type="project" value="UniProtKB-UniRule"/>
</dbReference>
<dbReference type="GO" id="GO:0004525">
    <property type="term" value="F:ribonuclease III activity"/>
    <property type="evidence" value="ECO:0007669"/>
    <property type="project" value="UniProtKB-UniRule"/>
</dbReference>
<evidence type="ECO:0000256" key="10">
    <source>
        <dbReference type="ARBA" id="ARBA00022842"/>
    </source>
</evidence>
<reference evidence="15 16" key="1">
    <citation type="submission" date="2019-05" db="EMBL/GenBank/DDBJ databases">
        <title>The metagenome of a microbial culture collection derived from dairy environment covers the genomic content of the human microbiome.</title>
        <authorList>
            <person name="Roder T."/>
            <person name="Wuthrich D."/>
            <person name="Sattari Z."/>
            <person name="Von Ah U."/>
            <person name="Bar C."/>
            <person name="Ronchi F."/>
            <person name="Macpherson A.J."/>
            <person name="Ganal-Vonarburg S.C."/>
            <person name="Bruggmann R."/>
            <person name="Vergeres G."/>
        </authorList>
    </citation>
    <scope>NUCLEOTIDE SEQUENCE [LARGE SCALE GENOMIC DNA]</scope>
    <source>
        <strain evidence="15 16">FAM 24227</strain>
    </source>
</reference>
<comment type="cofactor">
    <cofactor evidence="12">
        <name>Mg(2+)</name>
        <dbReference type="ChEBI" id="CHEBI:18420"/>
    </cofactor>
</comment>
<dbReference type="GO" id="GO:0006364">
    <property type="term" value="P:rRNA processing"/>
    <property type="evidence" value="ECO:0007669"/>
    <property type="project" value="UniProtKB-UniRule"/>
</dbReference>
<keyword evidence="4 12" id="KW-0507">mRNA processing</keyword>
<feature type="domain" description="DRBM" evidence="13">
    <location>
        <begin position="160"/>
        <end position="229"/>
    </location>
</feature>
<dbReference type="GO" id="GO:0019843">
    <property type="term" value="F:rRNA binding"/>
    <property type="evidence" value="ECO:0007669"/>
    <property type="project" value="UniProtKB-KW"/>
</dbReference>
<dbReference type="Gene3D" id="1.10.1520.10">
    <property type="entry name" value="Ribonuclease III domain"/>
    <property type="match status" value="1"/>
</dbReference>
<dbReference type="GO" id="GO:0008033">
    <property type="term" value="P:tRNA processing"/>
    <property type="evidence" value="ECO:0007669"/>
    <property type="project" value="UniProtKB-KW"/>
</dbReference>
<evidence type="ECO:0000259" key="14">
    <source>
        <dbReference type="PROSITE" id="PS50142"/>
    </source>
</evidence>
<evidence type="ECO:0000256" key="11">
    <source>
        <dbReference type="ARBA" id="ARBA00022884"/>
    </source>
</evidence>
<keyword evidence="7 12" id="KW-0699">rRNA-binding</keyword>
<comment type="caution">
    <text evidence="15">The sequence shown here is derived from an EMBL/GenBank/DDBJ whole genome shotgun (WGS) entry which is preliminary data.</text>
</comment>
<evidence type="ECO:0000256" key="3">
    <source>
        <dbReference type="ARBA" id="ARBA00022552"/>
    </source>
</evidence>
<dbReference type="PROSITE" id="PS50137">
    <property type="entry name" value="DS_RBD"/>
    <property type="match status" value="1"/>
</dbReference>
<proteinExistence type="inferred from homology"/>
<dbReference type="HAMAP" id="MF_00104">
    <property type="entry name" value="RNase_III"/>
    <property type="match status" value="1"/>
</dbReference>
<evidence type="ECO:0000256" key="4">
    <source>
        <dbReference type="ARBA" id="ARBA00022664"/>
    </source>
</evidence>
<comment type="subcellular location">
    <subcellularLocation>
        <location evidence="12">Cytoplasm</location>
    </subcellularLocation>
</comment>
<keyword evidence="12" id="KW-0819">tRNA processing</keyword>
<evidence type="ECO:0000256" key="2">
    <source>
        <dbReference type="ARBA" id="ARBA00010183"/>
    </source>
</evidence>
<dbReference type="InterPro" id="IPR000999">
    <property type="entry name" value="RNase_III_dom"/>
</dbReference>
<dbReference type="InterPro" id="IPR011907">
    <property type="entry name" value="RNase_III"/>
</dbReference>
<comment type="catalytic activity">
    <reaction evidence="1 12">
        <text>Endonucleolytic cleavage to 5'-phosphomonoester.</text>
        <dbReference type="EC" id="3.1.26.3"/>
    </reaction>
</comment>
<evidence type="ECO:0000313" key="16">
    <source>
        <dbReference type="Proteomes" id="UP000306420"/>
    </source>
</evidence>
<evidence type="ECO:0000256" key="12">
    <source>
        <dbReference type="HAMAP-Rule" id="MF_00104"/>
    </source>
</evidence>
<dbReference type="SUPFAM" id="SSF69065">
    <property type="entry name" value="RNase III domain-like"/>
    <property type="match status" value="1"/>
</dbReference>
<accession>A0A5R9DSC9</accession>
<keyword evidence="11 12" id="KW-0694">RNA-binding</keyword>
<dbReference type="SMART" id="SM00358">
    <property type="entry name" value="DSRM"/>
    <property type="match status" value="1"/>
</dbReference>
<name>A0A5R9DSC9_9LACT</name>
<feature type="domain" description="RNase III" evidence="14">
    <location>
        <begin position="5"/>
        <end position="134"/>
    </location>
</feature>
<evidence type="ECO:0000256" key="7">
    <source>
        <dbReference type="ARBA" id="ARBA00022730"/>
    </source>
</evidence>
<feature type="binding site" evidence="12">
    <location>
        <position position="47"/>
    </location>
    <ligand>
        <name>Mg(2+)</name>
        <dbReference type="ChEBI" id="CHEBI:18420"/>
    </ligand>
</feature>
<evidence type="ECO:0000256" key="9">
    <source>
        <dbReference type="ARBA" id="ARBA00022801"/>
    </source>
</evidence>
<dbReference type="SMART" id="SM00535">
    <property type="entry name" value="RIBOc"/>
    <property type="match status" value="1"/>
</dbReference>
<evidence type="ECO:0000256" key="5">
    <source>
        <dbReference type="ARBA" id="ARBA00022722"/>
    </source>
</evidence>
<dbReference type="AlphaFoldDB" id="A0A5R9DSC9"/>
<dbReference type="GO" id="GO:0010468">
    <property type="term" value="P:regulation of gene expression"/>
    <property type="evidence" value="ECO:0007669"/>
    <property type="project" value="TreeGrafter"/>
</dbReference>
<dbReference type="EC" id="3.1.26.3" evidence="12"/>
<gene>
    <name evidence="12 15" type="primary">rnc</name>
    <name evidence="15" type="ORF">FEZ33_10730</name>
</gene>
<feature type="binding site" evidence="12">
    <location>
        <position position="123"/>
    </location>
    <ligand>
        <name>Mg(2+)</name>
        <dbReference type="ChEBI" id="CHEBI:18420"/>
    </ligand>
</feature>
<dbReference type="NCBIfam" id="TIGR02191">
    <property type="entry name" value="RNaseIII"/>
    <property type="match status" value="1"/>
</dbReference>
<dbReference type="Pfam" id="PF14622">
    <property type="entry name" value="Ribonucleas_3_3"/>
    <property type="match status" value="1"/>
</dbReference>
<keyword evidence="5 12" id="KW-0540">Nuclease</keyword>
<dbReference type="GO" id="GO:0046872">
    <property type="term" value="F:metal ion binding"/>
    <property type="evidence" value="ECO:0007669"/>
    <property type="project" value="UniProtKB-KW"/>
</dbReference>
<evidence type="ECO:0000259" key="13">
    <source>
        <dbReference type="PROSITE" id="PS50137"/>
    </source>
</evidence>
<dbReference type="PANTHER" id="PTHR11207">
    <property type="entry name" value="RIBONUCLEASE III"/>
    <property type="match status" value="1"/>
</dbReference>
<dbReference type="RefSeq" id="WP_138405380.1">
    <property type="nucleotide sequence ID" value="NZ_JBQKLU010000003.1"/>
</dbReference>
<evidence type="ECO:0000256" key="1">
    <source>
        <dbReference type="ARBA" id="ARBA00000109"/>
    </source>
</evidence>
<dbReference type="GO" id="GO:0003725">
    <property type="term" value="F:double-stranded RNA binding"/>
    <property type="evidence" value="ECO:0007669"/>
    <property type="project" value="TreeGrafter"/>
</dbReference>